<dbReference type="Gene3D" id="3.40.50.300">
    <property type="entry name" value="P-loop containing nucleotide triphosphate hydrolases"/>
    <property type="match status" value="1"/>
</dbReference>
<organism evidence="2 3">
    <name type="scientific">Cobetia crustatorum</name>
    <dbReference type="NCBI Taxonomy" id="553385"/>
    <lineage>
        <taxon>Bacteria</taxon>
        <taxon>Pseudomonadati</taxon>
        <taxon>Pseudomonadota</taxon>
        <taxon>Gammaproteobacteria</taxon>
        <taxon>Oceanospirillales</taxon>
        <taxon>Halomonadaceae</taxon>
        <taxon>Cobetia</taxon>
    </lineage>
</organism>
<dbReference type="InterPro" id="IPR051396">
    <property type="entry name" value="Bact_Antivir_Def_Nuclease"/>
</dbReference>
<dbReference type="InterPro" id="IPR027417">
    <property type="entry name" value="P-loop_NTPase"/>
</dbReference>
<evidence type="ECO:0000259" key="1">
    <source>
        <dbReference type="Pfam" id="PF13175"/>
    </source>
</evidence>
<dbReference type="PANTHER" id="PTHR43581:SF4">
    <property type="entry name" value="ATP_GTP PHOSPHATASE"/>
    <property type="match status" value="1"/>
</dbReference>
<dbReference type="PANTHER" id="PTHR43581">
    <property type="entry name" value="ATP/GTP PHOSPHATASE"/>
    <property type="match status" value="1"/>
</dbReference>
<dbReference type="OrthoDB" id="3322489at2"/>
<dbReference type="EMBL" id="VNFH01000001">
    <property type="protein sequence ID" value="TVU73537.1"/>
    <property type="molecule type" value="Genomic_DNA"/>
</dbReference>
<dbReference type="Pfam" id="PF13175">
    <property type="entry name" value="AAA_15"/>
    <property type="match status" value="1"/>
</dbReference>
<protein>
    <submittedName>
        <fullName evidence="2">ATP-binding protein</fullName>
    </submittedName>
</protein>
<gene>
    <name evidence="2" type="ORF">FQP86_00140</name>
</gene>
<feature type="domain" description="Endonuclease GajA/Old nuclease/RecF-like AAA" evidence="1">
    <location>
        <begin position="34"/>
        <end position="353"/>
    </location>
</feature>
<keyword evidence="2" id="KW-0067">ATP-binding</keyword>
<accession>A0A558HWN0</accession>
<dbReference type="CDD" id="cd00267">
    <property type="entry name" value="ABC_ATPase"/>
    <property type="match status" value="1"/>
</dbReference>
<dbReference type="Proteomes" id="UP000319941">
    <property type="component" value="Unassembled WGS sequence"/>
</dbReference>
<comment type="caution">
    <text evidence="2">The sequence shown here is derived from an EMBL/GenBank/DDBJ whole genome shotgun (WGS) entry which is preliminary data.</text>
</comment>
<dbReference type="InterPro" id="IPR041685">
    <property type="entry name" value="AAA_GajA/Old/RecF-like"/>
</dbReference>
<sequence length="611" mass="70510">MYICAFFFAWTPKVNYREDALRSLLKNNKLEPYIRSIRFPRFKNLDSGLCINFDYPITALVGKNGTSKSSVLKALYGCPLNKSIGVYWFSTAADPITEEGGDRNCFIYSYYNPYRGTNVEVLKTRTQKPNNPDYWEPSRLLVKHNSTAMPEETLPGEENLRVKTRWNPINKNVEFIDFRSALSAFDQYFYYGNLNKTKRVKSKQDYIRKQSKHLVEAIKNNSFSYNYYKTNKIIDEINYYLSADMVENISKILGKSYTSIKIIKHSFFNSGGYTAKLTKGETSYTEAFAGSGEFAVINIVHRLSIAQEKSLILLDEPEVSLHPGAQEKLATFIIDITVKKKHQVVFATHSPSMLNLLPNDAIKLFREANNDGIALESQEATIDEAFWEVGDTSMQRLTIIVEDILAREIILRAFRIYKKDYLSIVDVKFYPGGSSSLVRNYMLPYSIEDRKKIAFYLDGDQYTADWPSDQDINLLSTQDEVMDLILSLTKTKLDYPIDGGTEDKKAQQKIDMGKNFLKWGREHVYYLEGKTPEELLFEMKNGYLYSNTTISPKKYYENQTFDKLGLDERERHSLTGQDIFNLQREHLASITEHEYLHSIAKNVTIALNRDE</sequence>
<evidence type="ECO:0000313" key="3">
    <source>
        <dbReference type="Proteomes" id="UP000319941"/>
    </source>
</evidence>
<dbReference type="GO" id="GO:0005524">
    <property type="term" value="F:ATP binding"/>
    <property type="evidence" value="ECO:0007669"/>
    <property type="project" value="UniProtKB-KW"/>
</dbReference>
<dbReference type="GO" id="GO:0016887">
    <property type="term" value="F:ATP hydrolysis activity"/>
    <property type="evidence" value="ECO:0007669"/>
    <property type="project" value="InterPro"/>
</dbReference>
<dbReference type="AlphaFoldDB" id="A0A558HWN0"/>
<dbReference type="SUPFAM" id="SSF52540">
    <property type="entry name" value="P-loop containing nucleoside triphosphate hydrolases"/>
    <property type="match status" value="1"/>
</dbReference>
<name>A0A558HWN0_9GAMM</name>
<evidence type="ECO:0000313" key="2">
    <source>
        <dbReference type="EMBL" id="TVU73537.1"/>
    </source>
</evidence>
<keyword evidence="3" id="KW-1185">Reference proteome</keyword>
<reference evidence="2 3" key="1">
    <citation type="submission" date="2019-07" db="EMBL/GenBank/DDBJ databases">
        <title>Diversity of Bacteria from Kongsfjorden, Arctic.</title>
        <authorList>
            <person name="Yu Y."/>
        </authorList>
    </citation>
    <scope>NUCLEOTIDE SEQUENCE [LARGE SCALE GENOMIC DNA]</scope>
    <source>
        <strain evidence="2 3">SM1923</strain>
    </source>
</reference>
<proteinExistence type="predicted"/>
<keyword evidence="2" id="KW-0547">Nucleotide-binding</keyword>